<dbReference type="PANTHER" id="PTHR43284">
    <property type="entry name" value="ASPARAGINE SYNTHETASE (GLUTAMINE-HYDROLYZING)"/>
    <property type="match status" value="1"/>
</dbReference>
<dbReference type="SUPFAM" id="SSF52402">
    <property type="entry name" value="Adenine nucleotide alpha hydrolases-like"/>
    <property type="match status" value="1"/>
</dbReference>
<proteinExistence type="predicted"/>
<feature type="non-terminal residue" evidence="2">
    <location>
        <position position="272"/>
    </location>
</feature>
<dbReference type="InterPro" id="IPR014729">
    <property type="entry name" value="Rossmann-like_a/b/a_fold"/>
</dbReference>
<name>A0A382X891_9ZZZZ</name>
<accession>A0A382X891</accession>
<dbReference type="CDD" id="cd01991">
    <property type="entry name" value="Asn_synthase_B_C"/>
    <property type="match status" value="1"/>
</dbReference>
<organism evidence="2">
    <name type="scientific">marine metagenome</name>
    <dbReference type="NCBI Taxonomy" id="408172"/>
    <lineage>
        <taxon>unclassified sequences</taxon>
        <taxon>metagenomes</taxon>
        <taxon>ecological metagenomes</taxon>
    </lineage>
</organism>
<dbReference type="PANTHER" id="PTHR43284:SF1">
    <property type="entry name" value="ASPARAGINE SYNTHETASE"/>
    <property type="match status" value="1"/>
</dbReference>
<dbReference type="Pfam" id="PF00733">
    <property type="entry name" value="Asn_synthase"/>
    <property type="match status" value="1"/>
</dbReference>
<evidence type="ECO:0000259" key="1">
    <source>
        <dbReference type="Pfam" id="PF00733"/>
    </source>
</evidence>
<reference evidence="2" key="1">
    <citation type="submission" date="2018-05" db="EMBL/GenBank/DDBJ databases">
        <authorList>
            <person name="Lanie J.A."/>
            <person name="Ng W.-L."/>
            <person name="Kazmierczak K.M."/>
            <person name="Andrzejewski T.M."/>
            <person name="Davidsen T.M."/>
            <person name="Wayne K.J."/>
            <person name="Tettelin H."/>
            <person name="Glass J.I."/>
            <person name="Rusch D."/>
            <person name="Podicherti R."/>
            <person name="Tsui H.-C.T."/>
            <person name="Winkler M.E."/>
        </authorList>
    </citation>
    <scope>NUCLEOTIDE SEQUENCE</scope>
</reference>
<evidence type="ECO:0000313" key="2">
    <source>
        <dbReference type="EMBL" id="SVD67292.1"/>
    </source>
</evidence>
<feature type="domain" description="Asparagine synthetase" evidence="1">
    <location>
        <begin position="1"/>
        <end position="271"/>
    </location>
</feature>
<dbReference type="InterPro" id="IPR051786">
    <property type="entry name" value="ASN_synthetase/amidase"/>
</dbReference>
<dbReference type="GO" id="GO:0006529">
    <property type="term" value="P:asparagine biosynthetic process"/>
    <property type="evidence" value="ECO:0007669"/>
    <property type="project" value="InterPro"/>
</dbReference>
<dbReference type="GO" id="GO:0005829">
    <property type="term" value="C:cytosol"/>
    <property type="evidence" value="ECO:0007669"/>
    <property type="project" value="TreeGrafter"/>
</dbReference>
<dbReference type="AlphaFoldDB" id="A0A382X891"/>
<gene>
    <name evidence="2" type="ORF">METZ01_LOCUS420146</name>
</gene>
<dbReference type="Gene3D" id="3.40.50.620">
    <property type="entry name" value="HUPs"/>
    <property type="match status" value="2"/>
</dbReference>
<protein>
    <recommendedName>
        <fullName evidence="1">Asparagine synthetase domain-containing protein</fullName>
    </recommendedName>
</protein>
<dbReference type="EMBL" id="UINC01165733">
    <property type="protein sequence ID" value="SVD67292.1"/>
    <property type="molecule type" value="Genomic_DNA"/>
</dbReference>
<dbReference type="GO" id="GO:0004066">
    <property type="term" value="F:asparagine synthase (glutamine-hydrolyzing) activity"/>
    <property type="evidence" value="ECO:0007669"/>
    <property type="project" value="InterPro"/>
</dbReference>
<dbReference type="InterPro" id="IPR001962">
    <property type="entry name" value="Asn_synthase"/>
</dbReference>
<feature type="non-terminal residue" evidence="2">
    <location>
        <position position="1"/>
    </location>
</feature>
<sequence>LGSFLSGGIDSSLITALMQANASEPVRTFSIGFEDSAFNEAEHAAIIAAHLGTNHTEYRLTEADALAVIPDLPHIYDEPFADSSQIPTLLLCRLARQEVTVALTGDGGDEVFGGYNRYLFVPEAWRQASRLPKLLRSQLGKVARIMHLLGGTRNFLLRSAIRRVGLPVSTLEKISSLGNVLGVSDTMRDLYVGLTRTFVQPELFLQDKTESSYNNNPDLDTIQDLLGPAEWMMAMDSLSYLPGDILVKVDRAAMSVSLETRAPFLDSRIVEA</sequence>